<dbReference type="InterPro" id="IPR007263">
    <property type="entry name" value="DCC1-like"/>
</dbReference>
<keyword evidence="2" id="KW-1185">Reference proteome</keyword>
<comment type="caution">
    <text evidence="1">The sequence shown here is derived from an EMBL/GenBank/DDBJ whole genome shotgun (WGS) entry which is preliminary data.</text>
</comment>
<dbReference type="Pfam" id="PF04134">
    <property type="entry name" value="DCC1-like"/>
    <property type="match status" value="1"/>
</dbReference>
<gene>
    <name evidence="1" type="ORF">AZI98_04260</name>
</gene>
<dbReference type="InterPro" id="IPR052927">
    <property type="entry name" value="DCC_oxidoreductase"/>
</dbReference>
<dbReference type="AlphaFoldDB" id="A0A165YMN6"/>
<dbReference type="EMBL" id="LWBR01000012">
    <property type="protein sequence ID" value="KZN97252.1"/>
    <property type="molecule type" value="Genomic_DNA"/>
</dbReference>
<reference evidence="1 2" key="1">
    <citation type="submission" date="2016-04" db="EMBL/GenBank/DDBJ databases">
        <title>Draft genome sequence of Aeribacillus pallidus 8m3 from petroleum reservoir.</title>
        <authorList>
            <person name="Poltaraus A.B."/>
            <person name="Nazina T.N."/>
            <person name="Tourova T.P."/>
            <person name="Malakho S.M."/>
            <person name="Korshunova A.V."/>
            <person name="Sokolova D.S."/>
        </authorList>
    </citation>
    <scope>NUCLEOTIDE SEQUENCE [LARGE SCALE GENOMIC DNA]</scope>
    <source>
        <strain evidence="1 2">8m3</strain>
    </source>
</reference>
<organism evidence="1 2">
    <name type="scientific">Aeribacillus pallidus</name>
    <dbReference type="NCBI Taxonomy" id="33936"/>
    <lineage>
        <taxon>Bacteria</taxon>
        <taxon>Bacillati</taxon>
        <taxon>Bacillota</taxon>
        <taxon>Bacilli</taxon>
        <taxon>Bacillales</taxon>
        <taxon>Bacillaceae</taxon>
        <taxon>Aeribacillus</taxon>
    </lineage>
</organism>
<sequence length="135" mass="15637">MSMKPKKIILFDGMCNFCDSTVNFIISHDPDEIFIFAPLQSSKGKELLQQFGLSTESFDSLVLLDGNRCYTKSTAALHIAKHLSGFLKIFYGFIIIPKPIRDFFYQIIAKNRYKWFGQKNKCILPSENIKKRFLQ</sequence>
<proteinExistence type="predicted"/>
<protein>
    <submittedName>
        <fullName evidence="1">Thiol-disulfide oxidoreductase</fullName>
    </submittedName>
</protein>
<dbReference type="GO" id="GO:0015035">
    <property type="term" value="F:protein-disulfide reductase activity"/>
    <property type="evidence" value="ECO:0007669"/>
    <property type="project" value="InterPro"/>
</dbReference>
<evidence type="ECO:0000313" key="1">
    <source>
        <dbReference type="EMBL" id="KZN97252.1"/>
    </source>
</evidence>
<dbReference type="PANTHER" id="PTHR33639:SF2">
    <property type="entry name" value="DUF393 DOMAIN-CONTAINING PROTEIN"/>
    <property type="match status" value="1"/>
</dbReference>
<evidence type="ECO:0000313" key="2">
    <source>
        <dbReference type="Proteomes" id="UP000076476"/>
    </source>
</evidence>
<accession>A0A165YMN6</accession>
<dbReference type="PANTHER" id="PTHR33639">
    <property type="entry name" value="THIOL-DISULFIDE OXIDOREDUCTASE DCC"/>
    <property type="match status" value="1"/>
</dbReference>
<dbReference type="Proteomes" id="UP000076476">
    <property type="component" value="Unassembled WGS sequence"/>
</dbReference>
<dbReference type="STRING" id="33936.AZI98_04260"/>
<name>A0A165YMN6_9BACI</name>